<name>A0A5B7CLI7_PORTR</name>
<accession>A0A5B7CLI7</accession>
<evidence type="ECO:0000313" key="1">
    <source>
        <dbReference type="EMBL" id="MPC08463.1"/>
    </source>
</evidence>
<protein>
    <submittedName>
        <fullName evidence="1">Uncharacterized protein</fullName>
    </submittedName>
</protein>
<sequence>MKVLKENMSGEGAQCFSVLHPLAVPRRAPARRPLTFKLCRARTPLLLMASWRISLCHVMYCVTSGKLRLHGDS</sequence>
<comment type="caution">
    <text evidence="1">The sequence shown here is derived from an EMBL/GenBank/DDBJ whole genome shotgun (WGS) entry which is preliminary data.</text>
</comment>
<dbReference type="Proteomes" id="UP000324222">
    <property type="component" value="Unassembled WGS sequence"/>
</dbReference>
<gene>
    <name evidence="1" type="ORF">E2C01_001050</name>
</gene>
<evidence type="ECO:0000313" key="2">
    <source>
        <dbReference type="Proteomes" id="UP000324222"/>
    </source>
</evidence>
<keyword evidence="2" id="KW-1185">Reference proteome</keyword>
<reference evidence="1 2" key="1">
    <citation type="submission" date="2019-05" db="EMBL/GenBank/DDBJ databases">
        <title>Another draft genome of Portunus trituberculatus and its Hox gene families provides insights of decapod evolution.</title>
        <authorList>
            <person name="Jeong J.-H."/>
            <person name="Song I."/>
            <person name="Kim S."/>
            <person name="Choi T."/>
            <person name="Kim D."/>
            <person name="Ryu S."/>
            <person name="Kim W."/>
        </authorList>
    </citation>
    <scope>NUCLEOTIDE SEQUENCE [LARGE SCALE GENOMIC DNA]</scope>
    <source>
        <tissue evidence="1">Muscle</tissue>
    </source>
</reference>
<organism evidence="1 2">
    <name type="scientific">Portunus trituberculatus</name>
    <name type="common">Swimming crab</name>
    <name type="synonym">Neptunus trituberculatus</name>
    <dbReference type="NCBI Taxonomy" id="210409"/>
    <lineage>
        <taxon>Eukaryota</taxon>
        <taxon>Metazoa</taxon>
        <taxon>Ecdysozoa</taxon>
        <taxon>Arthropoda</taxon>
        <taxon>Crustacea</taxon>
        <taxon>Multicrustacea</taxon>
        <taxon>Malacostraca</taxon>
        <taxon>Eumalacostraca</taxon>
        <taxon>Eucarida</taxon>
        <taxon>Decapoda</taxon>
        <taxon>Pleocyemata</taxon>
        <taxon>Brachyura</taxon>
        <taxon>Eubrachyura</taxon>
        <taxon>Portunoidea</taxon>
        <taxon>Portunidae</taxon>
        <taxon>Portuninae</taxon>
        <taxon>Portunus</taxon>
    </lineage>
</organism>
<dbReference type="EMBL" id="VSRR010000031">
    <property type="protein sequence ID" value="MPC08463.1"/>
    <property type="molecule type" value="Genomic_DNA"/>
</dbReference>
<dbReference type="AlphaFoldDB" id="A0A5B7CLI7"/>
<proteinExistence type="predicted"/>